<protein>
    <submittedName>
        <fullName evidence="1">Uncharacterized protein</fullName>
    </submittedName>
</protein>
<sequence>MPFSDANISVHISYKDSTVSKSLDFEAATMEAAIKKFQSVLDGSVSALERLED</sequence>
<name>A0A0E3XAW4_9CAUD</name>
<gene>
    <name evidence="1" type="ORF">Gmala1_44</name>
</gene>
<evidence type="ECO:0000313" key="2">
    <source>
        <dbReference type="Proteomes" id="UP000033019"/>
    </source>
</evidence>
<dbReference type="RefSeq" id="YP_009215254.1">
    <property type="nucleotide sequence ID" value="NC_028972.1"/>
</dbReference>
<dbReference type="EMBL" id="KP790009">
    <property type="protein sequence ID" value="AKC02882.1"/>
    <property type="molecule type" value="Genomic_DNA"/>
</dbReference>
<proteinExistence type="predicted"/>
<reference evidence="1 2" key="1">
    <citation type="journal article" date="2015" name="Sci. Rep.">
        <title>Bacteriophages of wastewater foaming-associated filamentous Gordonia reduce host levels in raw activated sludge.</title>
        <authorList>
            <person name="Liu M."/>
            <person name="Gill J.J."/>
            <person name="Young R."/>
            <person name="Summer E.J."/>
        </authorList>
    </citation>
    <scope>NUCLEOTIDE SEQUENCE [LARGE SCALE GENOMIC DNA]</scope>
</reference>
<dbReference type="GeneID" id="26641486"/>
<evidence type="ECO:0000313" key="1">
    <source>
        <dbReference type="EMBL" id="AKC02882.1"/>
    </source>
</evidence>
<organism evidence="1 2">
    <name type="scientific">Gordonia phage Gmala1</name>
    <dbReference type="NCBI Taxonomy" id="1622190"/>
    <lineage>
        <taxon>Viruses</taxon>
        <taxon>Duplodnaviria</taxon>
        <taxon>Heunggongvirae</taxon>
        <taxon>Uroviricota</taxon>
        <taxon>Caudoviricetes</taxon>
        <taxon>Gordtnkvirus</taxon>
        <taxon>Gordtnkvirus gordtnk2</taxon>
    </lineage>
</organism>
<dbReference type="KEGG" id="vg:26641486"/>
<accession>A0A0E3XAW4</accession>
<dbReference type="Proteomes" id="UP000033019">
    <property type="component" value="Segment"/>
</dbReference>